<feature type="active site" description="Proton donor" evidence="10">
    <location>
        <position position="90"/>
    </location>
</feature>
<dbReference type="RefSeq" id="WP_014201869.1">
    <property type="nucleotide sequence ID" value="NC_016599.1"/>
</dbReference>
<feature type="domain" description="Alanine dehydrogenase/pyridine nucleotide transhydrogenase N-terminal" evidence="13">
    <location>
        <begin position="4"/>
        <end position="136"/>
    </location>
</feature>
<feature type="active site" description="Proton acceptor" evidence="10">
    <location>
        <position position="72"/>
    </location>
</feature>
<keyword evidence="7" id="KW-1015">Disulfide bond</keyword>
<dbReference type="InterPro" id="IPR007886">
    <property type="entry name" value="AlaDH/PNT_N"/>
</dbReference>
<evidence type="ECO:0000256" key="2">
    <source>
        <dbReference type="ARBA" id="ARBA00011245"/>
    </source>
</evidence>
<evidence type="ECO:0000313" key="15">
    <source>
        <dbReference type="Proteomes" id="UP000005631"/>
    </source>
</evidence>
<evidence type="ECO:0000256" key="10">
    <source>
        <dbReference type="PIRSR" id="PIRSR018250-1"/>
    </source>
</evidence>
<evidence type="ECO:0000256" key="6">
    <source>
        <dbReference type="ARBA" id="ARBA00023002"/>
    </source>
</evidence>
<gene>
    <name evidence="14" type="ordered locus">Oweho_1523</name>
</gene>
<comment type="catalytic activity">
    <reaction evidence="9">
        <text>L-saccharopine + NAD(+) + H2O = L-lysine + 2-oxoglutarate + NADH + H(+)</text>
        <dbReference type="Rhea" id="RHEA:12440"/>
        <dbReference type="ChEBI" id="CHEBI:15377"/>
        <dbReference type="ChEBI" id="CHEBI:15378"/>
        <dbReference type="ChEBI" id="CHEBI:16810"/>
        <dbReference type="ChEBI" id="CHEBI:32551"/>
        <dbReference type="ChEBI" id="CHEBI:57540"/>
        <dbReference type="ChEBI" id="CHEBI:57945"/>
        <dbReference type="ChEBI" id="CHEBI:57951"/>
        <dbReference type="EC" id="1.5.1.7"/>
    </reaction>
</comment>
<dbReference type="SMART" id="SM01002">
    <property type="entry name" value="AlaDh_PNT_C"/>
    <property type="match status" value="1"/>
</dbReference>
<evidence type="ECO:0000259" key="13">
    <source>
        <dbReference type="SMART" id="SM01003"/>
    </source>
</evidence>
<evidence type="ECO:0000256" key="11">
    <source>
        <dbReference type="PIRSR" id="PIRSR018250-3"/>
    </source>
</evidence>
<dbReference type="EC" id="1.5.1.7" evidence="3"/>
<dbReference type="Gene3D" id="3.40.50.720">
    <property type="entry name" value="NAD(P)-binding Rossmann-like Domain"/>
    <property type="match status" value="2"/>
</dbReference>
<evidence type="ECO:0000256" key="5">
    <source>
        <dbReference type="ARBA" id="ARBA00022605"/>
    </source>
</evidence>
<keyword evidence="6" id="KW-0560">Oxidoreductase</keyword>
<keyword evidence="11" id="KW-0520">NAD</keyword>
<keyword evidence="15" id="KW-1185">Reference proteome</keyword>
<dbReference type="AlphaFoldDB" id="G8R8T3"/>
<dbReference type="Pfam" id="PF05222">
    <property type="entry name" value="AlaDh_PNT_N"/>
    <property type="match status" value="1"/>
</dbReference>
<name>G8R8T3_OWEHD</name>
<feature type="domain" description="Alanine dehydrogenase/pyridine nucleotide transhydrogenase NAD(H)-binding" evidence="12">
    <location>
        <begin position="161"/>
        <end position="336"/>
    </location>
</feature>
<dbReference type="SMART" id="SM01003">
    <property type="entry name" value="AlaDh_PNT_N"/>
    <property type="match status" value="1"/>
</dbReference>
<evidence type="ECO:0000256" key="3">
    <source>
        <dbReference type="ARBA" id="ARBA00012847"/>
    </source>
</evidence>
<dbReference type="PANTHER" id="PTHR11133">
    <property type="entry name" value="SACCHAROPINE DEHYDROGENASE"/>
    <property type="match status" value="1"/>
</dbReference>
<evidence type="ECO:0000256" key="4">
    <source>
        <dbReference type="ARBA" id="ARBA00021221"/>
    </source>
</evidence>
<feature type="binding site" evidence="11">
    <location>
        <begin position="187"/>
        <end position="188"/>
    </location>
    <ligand>
        <name>NAD(+)</name>
        <dbReference type="ChEBI" id="CHEBI:57540"/>
    </ligand>
</feature>
<dbReference type="UniPathway" id="UPA00033">
    <property type="reaction ID" value="UER00034"/>
</dbReference>
<accession>G8R8T3</accession>
<evidence type="ECO:0000256" key="8">
    <source>
        <dbReference type="ARBA" id="ARBA00033228"/>
    </source>
</evidence>
<dbReference type="PANTHER" id="PTHR11133:SF22">
    <property type="entry name" value="ALPHA-AMINOADIPIC SEMIALDEHYDE SYNTHASE, MITOCHONDRIAL"/>
    <property type="match status" value="1"/>
</dbReference>
<dbReference type="OrthoDB" id="1141481at2"/>
<dbReference type="SUPFAM" id="SSF52283">
    <property type="entry name" value="Formate/glycerate dehydrogenase catalytic domain-like"/>
    <property type="match status" value="1"/>
</dbReference>
<dbReference type="CDD" id="cd05199">
    <property type="entry name" value="SDH_like"/>
    <property type="match status" value="1"/>
</dbReference>
<sequence length="401" mass="45375">MKFGIIREGKTPPDKRVPLTPQQCKALKAKYPEMEILVQPSDVRAFKDKEYEAEGSTIAEDLSDCEVLLGVKEVPLDMLIPNKTYMFFSHTYKKQPYNSKLLKTILEKKIRLIDYEMLTNEFGIRLLGFGRFAGIVGAYNAFRAWGEMTHDYSLKPAHECADRREMESELIKVKLPSKAKIAITGGGRVASGAQEIFSAMHLKQVTPKKYLNDDFNGVVFTQLEVSDYYERKDGREFKNADFYKDPTGFKSVFRHYARTTDIYIPCHFWSNKAPFVFTREDARSPEFKIRLVSDISCDIDGPVASTLRPSTIAEPFYAYDPHGEKEVPLGTLGSIGVSAVDNLPCELPKDASEDFGNELIKNVIPHFFSGDKEGVLDRASETTLDGKLTPKFAYLEDYVNS</sequence>
<evidence type="ECO:0000259" key="12">
    <source>
        <dbReference type="SMART" id="SM01002"/>
    </source>
</evidence>
<keyword evidence="5" id="KW-0028">Amino-acid biosynthesis</keyword>
<dbReference type="PIRSF" id="PIRSF018250">
    <property type="entry name" value="Saccharopine_DH_Lys"/>
    <property type="match status" value="1"/>
</dbReference>
<dbReference type="InterPro" id="IPR007698">
    <property type="entry name" value="AlaDH/PNT_NAD(H)-bd"/>
</dbReference>
<dbReference type="EMBL" id="CP003156">
    <property type="protein sequence ID" value="AEV32513.1"/>
    <property type="molecule type" value="Genomic_DNA"/>
</dbReference>
<feature type="binding site" evidence="11">
    <location>
        <position position="227"/>
    </location>
    <ligand>
        <name>NAD(+)</name>
        <dbReference type="ChEBI" id="CHEBI:57540"/>
    </ligand>
</feature>
<dbReference type="GO" id="GO:0004754">
    <property type="term" value="F:saccharopine dehydrogenase (NAD+, L-lysine-forming) activity"/>
    <property type="evidence" value="ECO:0007669"/>
    <property type="project" value="UniProtKB-EC"/>
</dbReference>
<dbReference type="HOGENOM" id="CLU_005231_2_1_10"/>
<evidence type="ECO:0000256" key="9">
    <source>
        <dbReference type="ARBA" id="ARBA00047860"/>
    </source>
</evidence>
<reference evidence="14 15" key="1">
    <citation type="journal article" date="2012" name="Stand. Genomic Sci.">
        <title>Genome sequence of the orange-pigmented seawater bacterium Owenweeksia hongkongensis type strain (UST20020801(T)).</title>
        <authorList>
            <person name="Riedel T."/>
            <person name="Held B."/>
            <person name="Nolan M."/>
            <person name="Lucas S."/>
            <person name="Lapidus A."/>
            <person name="Tice H."/>
            <person name="Del Rio T.G."/>
            <person name="Cheng J.F."/>
            <person name="Han C."/>
            <person name="Tapia R."/>
            <person name="Goodwin L.A."/>
            <person name="Pitluck S."/>
            <person name="Liolios K."/>
            <person name="Mavromatis K."/>
            <person name="Pagani I."/>
            <person name="Ivanova N."/>
            <person name="Mikhailova N."/>
            <person name="Pati A."/>
            <person name="Chen A."/>
            <person name="Palaniappan K."/>
            <person name="Rohde M."/>
            <person name="Tindall B.J."/>
            <person name="Detter J.C."/>
            <person name="Goker M."/>
            <person name="Woyke T."/>
            <person name="Bristow J."/>
            <person name="Eisen J.A."/>
            <person name="Markowitz V."/>
            <person name="Hugenholtz P."/>
            <person name="Klenk H.P."/>
            <person name="Kyrpides N.C."/>
        </authorList>
    </citation>
    <scope>NUCLEOTIDE SEQUENCE</scope>
    <source>
        <strain evidence="15">DSM 17368 / JCM 12287 / NRRL B-23963</strain>
    </source>
</reference>
<dbReference type="InterPro" id="IPR051168">
    <property type="entry name" value="AASS"/>
</dbReference>
<comment type="pathway">
    <text evidence="1">Amino-acid biosynthesis; L-lysine biosynthesis via AAA pathway; L-lysine from L-alpha-aminoadipate (fungal route): step 3/3.</text>
</comment>
<evidence type="ECO:0000313" key="14">
    <source>
        <dbReference type="EMBL" id="AEV32513.1"/>
    </source>
</evidence>
<comment type="subunit">
    <text evidence="2">Monomer.</text>
</comment>
<dbReference type="Proteomes" id="UP000005631">
    <property type="component" value="Chromosome"/>
</dbReference>
<dbReference type="GO" id="GO:0019878">
    <property type="term" value="P:lysine biosynthetic process via aminoadipic acid"/>
    <property type="evidence" value="ECO:0007669"/>
    <property type="project" value="UniProtKB-UniPathway"/>
</dbReference>
<protein>
    <recommendedName>
        <fullName evidence="4">Saccharopine dehydrogenase [NAD(+), L-lysine-forming]</fullName>
        <ecNumber evidence="3">1.5.1.7</ecNumber>
    </recommendedName>
    <alternativeName>
        <fullName evidence="8">Lysine--2-oxoglutarate reductase</fullName>
    </alternativeName>
</protein>
<proteinExistence type="predicted"/>
<dbReference type="PATRIC" id="fig|926562.3.peg.1525"/>
<organism evidence="14 15">
    <name type="scientific">Owenweeksia hongkongensis (strain DSM 17368 / CIP 108786 / JCM 12287 / NRRL B-23963 / UST20020801)</name>
    <dbReference type="NCBI Taxonomy" id="926562"/>
    <lineage>
        <taxon>Bacteria</taxon>
        <taxon>Pseudomonadati</taxon>
        <taxon>Bacteroidota</taxon>
        <taxon>Flavobacteriia</taxon>
        <taxon>Flavobacteriales</taxon>
        <taxon>Owenweeksiaceae</taxon>
        <taxon>Owenweeksia</taxon>
    </lineage>
</organism>
<dbReference type="eggNOG" id="COG0686">
    <property type="taxonomic scope" value="Bacteria"/>
</dbReference>
<dbReference type="STRING" id="926562.Oweho_1523"/>
<evidence type="ECO:0000256" key="7">
    <source>
        <dbReference type="ARBA" id="ARBA00023157"/>
    </source>
</evidence>
<dbReference type="KEGG" id="oho:Oweho_1523"/>
<dbReference type="InterPro" id="IPR027281">
    <property type="entry name" value="Lys1"/>
</dbReference>
<evidence type="ECO:0000256" key="1">
    <source>
        <dbReference type="ARBA" id="ARBA00004884"/>
    </source>
</evidence>